<keyword evidence="4" id="KW-1185">Reference proteome</keyword>
<dbReference type="PANTHER" id="PTHR46663:SF2">
    <property type="entry name" value="GGDEF DOMAIN-CONTAINING PROTEIN"/>
    <property type="match status" value="1"/>
</dbReference>
<dbReference type="Pfam" id="PF13188">
    <property type="entry name" value="PAS_8"/>
    <property type="match status" value="1"/>
</dbReference>
<gene>
    <name evidence="3" type="ORF">GT019_14905</name>
</gene>
<keyword evidence="1" id="KW-0812">Transmembrane</keyword>
<feature type="transmembrane region" description="Helical" evidence="1">
    <location>
        <begin position="176"/>
        <end position="198"/>
    </location>
</feature>
<feature type="transmembrane region" description="Helical" evidence="1">
    <location>
        <begin position="6"/>
        <end position="25"/>
    </location>
</feature>
<dbReference type="RefSeq" id="WP_161743971.1">
    <property type="nucleotide sequence ID" value="NZ_JAAAMV010000010.1"/>
</dbReference>
<feature type="transmembrane region" description="Helical" evidence="1">
    <location>
        <begin position="140"/>
        <end position="164"/>
    </location>
</feature>
<organism evidence="3 4">
    <name type="scientific">Paenibacillus glycinis</name>
    <dbReference type="NCBI Taxonomy" id="2697035"/>
    <lineage>
        <taxon>Bacteria</taxon>
        <taxon>Bacillati</taxon>
        <taxon>Bacillota</taxon>
        <taxon>Bacilli</taxon>
        <taxon>Bacillales</taxon>
        <taxon>Paenibacillaceae</taxon>
        <taxon>Paenibacillus</taxon>
    </lineage>
</organism>
<dbReference type="InterPro" id="IPR052163">
    <property type="entry name" value="DGC-Regulatory_Protein"/>
</dbReference>
<dbReference type="Pfam" id="PF00990">
    <property type="entry name" value="GGDEF"/>
    <property type="match status" value="1"/>
</dbReference>
<evidence type="ECO:0000313" key="4">
    <source>
        <dbReference type="Proteomes" id="UP000665561"/>
    </source>
</evidence>
<feature type="transmembrane region" description="Helical" evidence="1">
    <location>
        <begin position="37"/>
        <end position="52"/>
    </location>
</feature>
<feature type="domain" description="GGDEF" evidence="2">
    <location>
        <begin position="379"/>
        <end position="514"/>
    </location>
</feature>
<keyword evidence="1" id="KW-1133">Transmembrane helix</keyword>
<proteinExistence type="predicted"/>
<accession>A0ABW9XR93</accession>
<protein>
    <submittedName>
        <fullName evidence="3">Diguanylate cyclase</fullName>
    </submittedName>
</protein>
<feature type="transmembrane region" description="Helical" evidence="1">
    <location>
        <begin position="72"/>
        <end position="89"/>
    </location>
</feature>
<dbReference type="InterPro" id="IPR000160">
    <property type="entry name" value="GGDEF_dom"/>
</dbReference>
<comment type="caution">
    <text evidence="3">The sequence shown here is derived from an EMBL/GenBank/DDBJ whole genome shotgun (WGS) entry which is preliminary data.</text>
</comment>
<dbReference type="EMBL" id="JAAAMV010000010">
    <property type="protein sequence ID" value="NBD25171.1"/>
    <property type="molecule type" value="Genomic_DNA"/>
</dbReference>
<feature type="transmembrane region" description="Helical" evidence="1">
    <location>
        <begin position="101"/>
        <end position="120"/>
    </location>
</feature>
<dbReference type="SMART" id="SM00267">
    <property type="entry name" value="GGDEF"/>
    <property type="match status" value="1"/>
</dbReference>
<reference evidence="3 4" key="1">
    <citation type="submission" date="2020-01" db="EMBL/GenBank/DDBJ databases">
        <title>Paenibacillus soybeanensis sp. nov. isolated from the nodules of soybean (Glycine max(L.) Merr).</title>
        <authorList>
            <person name="Wang H."/>
        </authorList>
    </citation>
    <scope>NUCLEOTIDE SEQUENCE [LARGE SCALE GENOMIC DNA]</scope>
    <source>
        <strain evidence="3 4">T1</strain>
    </source>
</reference>
<dbReference type="PROSITE" id="PS50887">
    <property type="entry name" value="GGDEF"/>
    <property type="match status" value="1"/>
</dbReference>
<keyword evidence="1" id="KW-0472">Membrane</keyword>
<evidence type="ECO:0000313" key="3">
    <source>
        <dbReference type="EMBL" id="NBD25171.1"/>
    </source>
</evidence>
<evidence type="ECO:0000256" key="1">
    <source>
        <dbReference type="SAM" id="Phobius"/>
    </source>
</evidence>
<dbReference type="PANTHER" id="PTHR46663">
    <property type="entry name" value="DIGUANYLATE CYCLASE DGCT-RELATED"/>
    <property type="match status" value="1"/>
</dbReference>
<dbReference type="SUPFAM" id="SSF55073">
    <property type="entry name" value="Nucleotide cyclase"/>
    <property type="match status" value="1"/>
</dbReference>
<dbReference type="CDD" id="cd01949">
    <property type="entry name" value="GGDEF"/>
    <property type="match status" value="1"/>
</dbReference>
<dbReference type="SUPFAM" id="SSF55785">
    <property type="entry name" value="PYP-like sensor domain (PAS domain)"/>
    <property type="match status" value="1"/>
</dbReference>
<dbReference type="NCBIfam" id="TIGR00254">
    <property type="entry name" value="GGDEF"/>
    <property type="match status" value="1"/>
</dbReference>
<dbReference type="Gene3D" id="3.30.450.20">
    <property type="entry name" value="PAS domain"/>
    <property type="match status" value="1"/>
</dbReference>
<feature type="transmembrane region" description="Helical" evidence="1">
    <location>
        <begin position="210"/>
        <end position="230"/>
    </location>
</feature>
<sequence length="514" mass="58052">MSLSEALAPLFFYLLPILFFMYMGLDVFLRDTKSPEHRLVSIMIACYFLLFLEEFIRYELPMAYSGALSAKWFGNVGILIPGIGSHVLTKFARFDRRMPRYLYPYVFYLPLIAVAINLVSAKRIISTDLFVQQGVWKMPIYNAAYYITITASLIVSAFFLFMVAKGKSNAATAEHKAVYGVLNLGAILVLVWTVITGYFQFGDRLPPYPYIYAGLIWCFALRLAMIRFDFLNFSDKKYEKLFNLNPAAILLLDLQGRVKEANPSAQLLFRPIALDKAGFYELAGEQVKARIQGRQDLKEFETTIIAGERRIDVLMDGDYVLADNEPHIILIIRDITAQKENQNVITFLAYHDPLTQLPNRRFFYEKLEAEIGRAGAEGRQLALVLVDLDLFKETNDTYGHKAGDEVLKHAARLIGEAVAGQGMAARFGGDEFVFYLSGIPAESAADFVHDLLIRLQQSLVDDVLYYGQLVIPIGMSMGVSMFPRDGDGVDALLNSADDAMYQVKRAGRNHFQLR</sequence>
<dbReference type="InterPro" id="IPR000014">
    <property type="entry name" value="PAS"/>
</dbReference>
<dbReference type="InterPro" id="IPR035965">
    <property type="entry name" value="PAS-like_dom_sf"/>
</dbReference>
<dbReference type="Proteomes" id="UP000665561">
    <property type="component" value="Unassembled WGS sequence"/>
</dbReference>
<dbReference type="InterPro" id="IPR043128">
    <property type="entry name" value="Rev_trsase/Diguanyl_cyclase"/>
</dbReference>
<dbReference type="Gene3D" id="3.30.70.270">
    <property type="match status" value="1"/>
</dbReference>
<evidence type="ECO:0000259" key="2">
    <source>
        <dbReference type="PROSITE" id="PS50887"/>
    </source>
</evidence>
<name>A0ABW9XR93_9BACL</name>
<dbReference type="InterPro" id="IPR029787">
    <property type="entry name" value="Nucleotide_cyclase"/>
</dbReference>